<evidence type="ECO:0000256" key="1">
    <source>
        <dbReference type="SAM" id="Phobius"/>
    </source>
</evidence>
<keyword evidence="1" id="KW-0472">Membrane</keyword>
<gene>
    <name evidence="2" type="ORF">JN00_0482</name>
</gene>
<sequence>MKRKKLFIGLSFAFSSLIILGSYLISMKVKKVGEKGNEEKQKEFKEFTVKIEGAVKKPGEYLVKKGESVIEKINQSMPRKDADLSKFHDFEKFEKSKYIYVPYKENVKIQIRNISSFNDLVQIGIRKNIAQKIFEKIKSKKWKITLKEISEIDGVGSKTISKLEQKIIF</sequence>
<evidence type="ECO:0000313" key="3">
    <source>
        <dbReference type="Proteomes" id="UP000267246"/>
    </source>
</evidence>
<keyword evidence="1" id="KW-0812">Transmembrane</keyword>
<evidence type="ECO:0008006" key="4">
    <source>
        <dbReference type="Google" id="ProtNLM"/>
    </source>
</evidence>
<dbReference type="AlphaFoldDB" id="A0A3L9ZZG3"/>
<reference evidence="2 3" key="1">
    <citation type="submission" date="2018-10" db="EMBL/GenBank/DDBJ databases">
        <title>Genomic Encyclopedia of Archaeal and Bacterial Type Strains, Phase II (KMG-II): from individual species to whole genera.</title>
        <authorList>
            <person name="Goeker M."/>
        </authorList>
    </citation>
    <scope>NUCLEOTIDE SEQUENCE [LARGE SCALE GENOMIC DNA]</scope>
    <source>
        <strain evidence="2 3">ATCC 29870</strain>
    </source>
</reference>
<organism evidence="2 3">
    <name type="scientific">Metamycoplasma subdolum</name>
    <dbReference type="NCBI Taxonomy" id="92407"/>
    <lineage>
        <taxon>Bacteria</taxon>
        <taxon>Bacillati</taxon>
        <taxon>Mycoplasmatota</taxon>
        <taxon>Mycoplasmoidales</taxon>
        <taxon>Metamycoplasmataceae</taxon>
        <taxon>Metamycoplasma</taxon>
    </lineage>
</organism>
<evidence type="ECO:0000313" key="2">
    <source>
        <dbReference type="EMBL" id="RMA77524.1"/>
    </source>
</evidence>
<dbReference type="OrthoDB" id="398604at2"/>
<feature type="transmembrane region" description="Helical" evidence="1">
    <location>
        <begin position="6"/>
        <end position="25"/>
    </location>
</feature>
<proteinExistence type="predicted"/>
<protein>
    <recommendedName>
        <fullName evidence="4">Competence protein ComEA</fullName>
    </recommendedName>
</protein>
<dbReference type="NCBIfam" id="NF045978">
    <property type="entry name" value="ComEA_MAG0490"/>
    <property type="match status" value="1"/>
</dbReference>
<keyword evidence="1" id="KW-1133">Transmembrane helix</keyword>
<comment type="caution">
    <text evidence="2">The sequence shown here is derived from an EMBL/GenBank/DDBJ whole genome shotgun (WGS) entry which is preliminary data.</text>
</comment>
<dbReference type="Proteomes" id="UP000267246">
    <property type="component" value="Unassembled WGS sequence"/>
</dbReference>
<dbReference type="EMBL" id="REFI01000009">
    <property type="protein sequence ID" value="RMA77524.1"/>
    <property type="molecule type" value="Genomic_DNA"/>
</dbReference>
<dbReference type="RefSeq" id="WP_121940934.1">
    <property type="nucleotide sequence ID" value="NZ_CP137846.1"/>
</dbReference>
<keyword evidence="3" id="KW-1185">Reference proteome</keyword>
<accession>A0A3L9ZZG3</accession>
<name>A0A3L9ZZG3_9BACT</name>